<keyword evidence="7 9" id="KW-0067">ATP-binding</keyword>
<keyword evidence="13" id="KW-1185">Reference proteome</keyword>
<evidence type="ECO:0000256" key="8">
    <source>
        <dbReference type="ARBA" id="ARBA00023125"/>
    </source>
</evidence>
<dbReference type="InterPro" id="IPR042174">
    <property type="entry name" value="RecF_2"/>
</dbReference>
<dbReference type="PROSITE" id="PS00618">
    <property type="entry name" value="RECF_2"/>
    <property type="match status" value="1"/>
</dbReference>
<dbReference type="PANTHER" id="PTHR32182">
    <property type="entry name" value="DNA REPLICATION AND REPAIR PROTEIN RECF"/>
    <property type="match status" value="1"/>
</dbReference>
<evidence type="ECO:0000256" key="4">
    <source>
        <dbReference type="ARBA" id="ARBA00022490"/>
    </source>
</evidence>
<evidence type="ECO:0000313" key="13">
    <source>
        <dbReference type="Proteomes" id="UP001163739"/>
    </source>
</evidence>
<keyword evidence="9 10" id="KW-0742">SOS response</keyword>
<gene>
    <name evidence="9 12" type="primary">recF</name>
    <name evidence="12" type="ORF">NKI27_19235</name>
</gene>
<dbReference type="InterPro" id="IPR003395">
    <property type="entry name" value="RecF/RecN/SMC_N"/>
</dbReference>
<dbReference type="EMBL" id="CP100390">
    <property type="protein sequence ID" value="UZE96155.1"/>
    <property type="molecule type" value="Genomic_DNA"/>
</dbReference>
<keyword evidence="6 9" id="KW-0547">Nucleotide-binding</keyword>
<dbReference type="InterPro" id="IPR001238">
    <property type="entry name" value="DNA-binding_RecF"/>
</dbReference>
<evidence type="ECO:0000256" key="2">
    <source>
        <dbReference type="ARBA" id="ARBA00008016"/>
    </source>
</evidence>
<keyword evidence="9 10" id="KW-0234">DNA repair</keyword>
<evidence type="ECO:0000256" key="9">
    <source>
        <dbReference type="HAMAP-Rule" id="MF_00365"/>
    </source>
</evidence>
<evidence type="ECO:0000256" key="3">
    <source>
        <dbReference type="ARBA" id="ARBA00020170"/>
    </source>
</evidence>
<evidence type="ECO:0000256" key="10">
    <source>
        <dbReference type="RuleBase" id="RU000578"/>
    </source>
</evidence>
<keyword evidence="5 9" id="KW-0235">DNA replication</keyword>
<evidence type="ECO:0000313" key="12">
    <source>
        <dbReference type="EMBL" id="UZE96155.1"/>
    </source>
</evidence>
<dbReference type="Proteomes" id="UP001163739">
    <property type="component" value="Chromosome"/>
</dbReference>
<organism evidence="12 13">
    <name type="scientific">Alkalimarinus alittae</name>
    <dbReference type="NCBI Taxonomy" id="2961619"/>
    <lineage>
        <taxon>Bacteria</taxon>
        <taxon>Pseudomonadati</taxon>
        <taxon>Pseudomonadota</taxon>
        <taxon>Gammaproteobacteria</taxon>
        <taxon>Alteromonadales</taxon>
        <taxon>Alteromonadaceae</taxon>
        <taxon>Alkalimarinus</taxon>
    </lineage>
</organism>
<dbReference type="PANTHER" id="PTHR32182:SF0">
    <property type="entry name" value="DNA REPLICATION AND REPAIR PROTEIN RECF"/>
    <property type="match status" value="1"/>
</dbReference>
<evidence type="ECO:0000256" key="5">
    <source>
        <dbReference type="ARBA" id="ARBA00022705"/>
    </source>
</evidence>
<evidence type="ECO:0000256" key="7">
    <source>
        <dbReference type="ARBA" id="ARBA00022840"/>
    </source>
</evidence>
<keyword evidence="4 9" id="KW-0963">Cytoplasm</keyword>
<reference evidence="12" key="1">
    <citation type="submission" date="2022-06" db="EMBL/GenBank/DDBJ databases">
        <title>Alkalimarinus sp. nov., isolated from gut of a Alitta virens.</title>
        <authorList>
            <person name="Yang A.I."/>
            <person name="Shin N.-R."/>
        </authorList>
    </citation>
    <scope>NUCLEOTIDE SEQUENCE</scope>
    <source>
        <strain evidence="12">A2M4</strain>
    </source>
</reference>
<name>A0ABY6N219_9ALTE</name>
<sequence length="363" mass="41884">MSYHTITLNNFRNLVEQKLEFSPFINIIDGKNGSGKSSLIESLYYLSVGKSFRSSKLDSIVEHNASGFTLFSVTEDDNRHQHRIGITREKNKTALIKIDGDFIRSAIQLASITPTLVIEPETFELLDGGPNNRRRYMDWGVFHVEHRFSEAWRRYTKSLKQRNTLLRRGRIDRSLLAPWDVQMVTTATMIDTYRNNYVISLVPVINDILKSLNQTMDVDISYYRGWDKKTDYKTILDDSIERDIRSGFSHQGPHRADIRIKVNGRFADEVLSRGQKKILIFAMILAQGAFLNRLSGRKSVYLIDDISAELDIEHRRNVCSYLEKLESQVILTVVDVDSVLPLFQNDTDIRMFHVEHGKVSHVN</sequence>
<dbReference type="Pfam" id="PF02463">
    <property type="entry name" value="SMC_N"/>
    <property type="match status" value="1"/>
</dbReference>
<evidence type="ECO:0000256" key="6">
    <source>
        <dbReference type="ARBA" id="ARBA00022741"/>
    </source>
</evidence>
<dbReference type="InterPro" id="IPR018078">
    <property type="entry name" value="DNA-binding_RecF_CS"/>
</dbReference>
<dbReference type="SUPFAM" id="SSF52540">
    <property type="entry name" value="P-loop containing nucleoside triphosphate hydrolases"/>
    <property type="match status" value="1"/>
</dbReference>
<evidence type="ECO:0000256" key="1">
    <source>
        <dbReference type="ARBA" id="ARBA00004496"/>
    </source>
</evidence>
<dbReference type="RefSeq" id="WP_265047641.1">
    <property type="nucleotide sequence ID" value="NZ_CP100390.1"/>
</dbReference>
<comment type="similarity">
    <text evidence="2 9 10">Belongs to the RecF family.</text>
</comment>
<dbReference type="PROSITE" id="PS00617">
    <property type="entry name" value="RECF_1"/>
    <property type="match status" value="1"/>
</dbReference>
<dbReference type="HAMAP" id="MF_00365">
    <property type="entry name" value="RecF"/>
    <property type="match status" value="1"/>
</dbReference>
<accession>A0ABY6N219</accession>
<dbReference type="InterPro" id="IPR027417">
    <property type="entry name" value="P-loop_NTPase"/>
</dbReference>
<feature type="binding site" evidence="9">
    <location>
        <begin position="30"/>
        <end position="37"/>
    </location>
    <ligand>
        <name>ATP</name>
        <dbReference type="ChEBI" id="CHEBI:30616"/>
    </ligand>
</feature>
<evidence type="ECO:0000259" key="11">
    <source>
        <dbReference type="Pfam" id="PF02463"/>
    </source>
</evidence>
<proteinExistence type="inferred from homology"/>
<dbReference type="Gene3D" id="1.20.1050.90">
    <property type="entry name" value="RecF/RecN/SMC, N-terminal domain"/>
    <property type="match status" value="1"/>
</dbReference>
<comment type="subcellular location">
    <subcellularLocation>
        <location evidence="1 9 10">Cytoplasm</location>
    </subcellularLocation>
</comment>
<protein>
    <recommendedName>
        <fullName evidence="3 9">DNA replication and repair protein RecF</fullName>
    </recommendedName>
</protein>
<dbReference type="NCBIfam" id="TIGR00611">
    <property type="entry name" value="recf"/>
    <property type="match status" value="1"/>
</dbReference>
<keyword evidence="9 10" id="KW-0227">DNA damage</keyword>
<feature type="domain" description="RecF/RecN/SMC N-terminal" evidence="11">
    <location>
        <begin position="4"/>
        <end position="339"/>
    </location>
</feature>
<dbReference type="Gene3D" id="3.40.50.300">
    <property type="entry name" value="P-loop containing nucleotide triphosphate hydrolases"/>
    <property type="match status" value="1"/>
</dbReference>
<comment type="function">
    <text evidence="9 10">The RecF protein is involved in DNA metabolism; it is required for DNA replication and normal SOS inducibility. RecF binds preferentially to single-stranded, linear DNA. It also seems to bind ATP.</text>
</comment>
<keyword evidence="8 9" id="KW-0238">DNA-binding</keyword>